<dbReference type="OrthoDB" id="9794206at2"/>
<accession>A0A916X2D0</accession>
<proteinExistence type="predicted"/>
<name>A0A916X2D0_9HYPH</name>
<dbReference type="AlphaFoldDB" id="A0A916X2D0"/>
<reference evidence="1" key="1">
    <citation type="journal article" date="2014" name="Int. J. Syst. Evol. Microbiol.">
        <title>Complete genome sequence of Corynebacterium casei LMG S-19264T (=DSM 44701T), isolated from a smear-ripened cheese.</title>
        <authorList>
            <consortium name="US DOE Joint Genome Institute (JGI-PGF)"/>
            <person name="Walter F."/>
            <person name="Albersmeier A."/>
            <person name="Kalinowski J."/>
            <person name="Ruckert C."/>
        </authorList>
    </citation>
    <scope>NUCLEOTIDE SEQUENCE</scope>
    <source>
        <strain evidence="1">CGMCC 1.12426</strain>
    </source>
</reference>
<dbReference type="Pfam" id="PF05159">
    <property type="entry name" value="Capsule_synth"/>
    <property type="match status" value="1"/>
</dbReference>
<dbReference type="GO" id="GO:0015774">
    <property type="term" value="P:polysaccharide transport"/>
    <property type="evidence" value="ECO:0007669"/>
    <property type="project" value="InterPro"/>
</dbReference>
<dbReference type="EMBL" id="BMFA01000006">
    <property type="protein sequence ID" value="GGB48977.1"/>
    <property type="molecule type" value="Genomic_DNA"/>
</dbReference>
<dbReference type="Proteomes" id="UP000605148">
    <property type="component" value="Unassembled WGS sequence"/>
</dbReference>
<reference evidence="1" key="2">
    <citation type="submission" date="2020-09" db="EMBL/GenBank/DDBJ databases">
        <authorList>
            <person name="Sun Q."/>
            <person name="Zhou Y."/>
        </authorList>
    </citation>
    <scope>NUCLEOTIDE SEQUENCE</scope>
    <source>
        <strain evidence="1">CGMCC 1.12426</strain>
    </source>
</reference>
<gene>
    <name evidence="1" type="ORF">GCM10011316_21380</name>
</gene>
<keyword evidence="2" id="KW-1185">Reference proteome</keyword>
<evidence type="ECO:0000313" key="1">
    <source>
        <dbReference type="EMBL" id="GGB48977.1"/>
    </source>
</evidence>
<dbReference type="InterPro" id="IPR007833">
    <property type="entry name" value="Capsule_polysaccharide_synth"/>
</dbReference>
<sequence>MLMARAPEAKTVLFLQGPPHIFARCVADQLERLGHRTLRINFCAGDWLSWHDNRATSYRGSLDDWPKWLTAFCRDKGVTDIVYYADRLPYHSAALDVGLDLGLRCTTYEFGYLRPDWITVERNGMSAHSLFPQDPDIIRKEASALPAPDRRPLYPFDWGIEAFHEVTFNMANVVFALAYPKYQRDKLYHPLIDYLSNIPRLAMSRSRNRTAEHLIDDVISVGLPYYVFPLQLQSDYQLRYNSQYEHIADAAEEVIASFARSAPASARLVFKVHPLDNGMEPWRKILRLLGQKHGVKKRIYVIDGGNLDRLLRHASGALTINSTTGIHALRVACPTKVLGIALYDIPGLTCQKPLDEFWRAATPPDLDLVEDLERLLAATIQVKGCFYTPEGRLAGAEAMARRIADGTVNGPFTAPRSAPRLARARSHGITVTFEEQQARRGKRELWTKAWNG</sequence>
<dbReference type="GO" id="GO:0000271">
    <property type="term" value="P:polysaccharide biosynthetic process"/>
    <property type="evidence" value="ECO:0007669"/>
    <property type="project" value="InterPro"/>
</dbReference>
<organism evidence="1 2">
    <name type="scientific">Roseibium aquae</name>
    <dbReference type="NCBI Taxonomy" id="1323746"/>
    <lineage>
        <taxon>Bacteria</taxon>
        <taxon>Pseudomonadati</taxon>
        <taxon>Pseudomonadota</taxon>
        <taxon>Alphaproteobacteria</taxon>
        <taxon>Hyphomicrobiales</taxon>
        <taxon>Stappiaceae</taxon>
        <taxon>Roseibium</taxon>
    </lineage>
</organism>
<evidence type="ECO:0000313" key="2">
    <source>
        <dbReference type="Proteomes" id="UP000605148"/>
    </source>
</evidence>
<dbReference type="CDD" id="cd16441">
    <property type="entry name" value="beta_Kdo_transferase_KpsS"/>
    <property type="match status" value="1"/>
</dbReference>
<protein>
    <submittedName>
        <fullName evidence="1">Capsular polysaccharide biosynthesis protein</fullName>
    </submittedName>
</protein>
<comment type="caution">
    <text evidence="1">The sequence shown here is derived from an EMBL/GenBank/DDBJ whole genome shotgun (WGS) entry which is preliminary data.</text>
</comment>